<feature type="signal peptide" evidence="7">
    <location>
        <begin position="1"/>
        <end position="17"/>
    </location>
</feature>
<dbReference type="EC" id="3.4.24.-" evidence="7"/>
<evidence type="ECO:0000256" key="4">
    <source>
        <dbReference type="ARBA" id="ARBA00022833"/>
    </source>
</evidence>
<dbReference type="PANTHER" id="PTHR10127:SF780">
    <property type="entry name" value="METALLOENDOPEPTIDASE"/>
    <property type="match status" value="1"/>
</dbReference>
<dbReference type="GO" id="GO:0004222">
    <property type="term" value="F:metalloendopeptidase activity"/>
    <property type="evidence" value="ECO:0007669"/>
    <property type="project" value="UniProtKB-UniRule"/>
</dbReference>
<sequence>MRFLFAYILFTASMALALHRETQHDDVMIHHDYVDEHYDHHEEQHNWKGFYQGDIKLEEQDDENFDQSIRRLNSNKLQKWDNNLQGGYFKVLVYIDTNDYTANQAELIEEAIKNLKYSAKVIKFDFLTWKPGNNNSRPYLHIQKAGGCWSYYGRTSTAHQGQTLSLDNECLARRNIQHVILHALGFAHEVNRSDRDEFISINYNNILDSCNDEFAIMDDVNSLGVPFDYKSAMLYKPRTCSKNGQATLSSTTGNQIDTSRTEASWFDYIQLRLMYQCVGSNNRSFSRTYNQYRNQKCSTQCQCWKDAGGCKGRDDFCKGDLVCQGDWCKNPWD</sequence>
<dbReference type="EMBL" id="BLLK01000022">
    <property type="protein sequence ID" value="GFH47019.1"/>
    <property type="molecule type" value="Genomic_DNA"/>
</dbReference>
<comment type="caution">
    <text evidence="6">Lacks conserved residue(s) required for the propagation of feature annotation.</text>
</comment>
<comment type="cofactor">
    <cofactor evidence="6 7">
        <name>Zn(2+)</name>
        <dbReference type="ChEBI" id="CHEBI:29105"/>
    </cofactor>
    <text evidence="6 7">Binds 1 zinc ion per subunit.</text>
</comment>
<evidence type="ECO:0000313" key="10">
    <source>
        <dbReference type="Proteomes" id="UP001054902"/>
    </source>
</evidence>
<feature type="chain" id="PRO_5041781115" description="Metalloendopeptidase" evidence="7">
    <location>
        <begin position="18"/>
        <end position="333"/>
    </location>
</feature>
<organism evidence="9 10">
    <name type="scientific">Chaetoceros tenuissimus</name>
    <dbReference type="NCBI Taxonomy" id="426638"/>
    <lineage>
        <taxon>Eukaryota</taxon>
        <taxon>Sar</taxon>
        <taxon>Stramenopiles</taxon>
        <taxon>Ochrophyta</taxon>
        <taxon>Bacillariophyta</taxon>
        <taxon>Coscinodiscophyceae</taxon>
        <taxon>Chaetocerotophycidae</taxon>
        <taxon>Chaetocerotales</taxon>
        <taxon>Chaetocerotaceae</taxon>
        <taxon>Chaetoceros</taxon>
    </lineage>
</organism>
<dbReference type="PANTHER" id="PTHR10127">
    <property type="entry name" value="DISCOIDIN, CUB, EGF, LAMININ , AND ZINC METALLOPROTEASE DOMAIN CONTAINING"/>
    <property type="match status" value="1"/>
</dbReference>
<name>A0AAD3CJV9_9STRA</name>
<keyword evidence="7" id="KW-0732">Signal</keyword>
<evidence type="ECO:0000256" key="1">
    <source>
        <dbReference type="ARBA" id="ARBA00022670"/>
    </source>
</evidence>
<evidence type="ECO:0000313" key="9">
    <source>
        <dbReference type="EMBL" id="GFH47019.1"/>
    </source>
</evidence>
<feature type="domain" description="Peptidase M12A" evidence="8">
    <location>
        <begin position="67"/>
        <end position="278"/>
    </location>
</feature>
<evidence type="ECO:0000259" key="8">
    <source>
        <dbReference type="PROSITE" id="PS51864"/>
    </source>
</evidence>
<gene>
    <name evidence="9" type="ORF">CTEN210_03494</name>
</gene>
<feature type="binding site" evidence="6">
    <location>
        <position position="188"/>
    </location>
    <ligand>
        <name>Zn(2+)</name>
        <dbReference type="ChEBI" id="CHEBI:29105"/>
        <note>catalytic</note>
    </ligand>
</feature>
<keyword evidence="5 7" id="KW-0482">Metalloprotease</keyword>
<dbReference type="InterPro" id="IPR024079">
    <property type="entry name" value="MetalloPept_cat_dom_sf"/>
</dbReference>
<evidence type="ECO:0000256" key="6">
    <source>
        <dbReference type="PROSITE-ProRule" id="PRU01211"/>
    </source>
</evidence>
<dbReference type="AlphaFoldDB" id="A0AAD3CJV9"/>
<dbReference type="InterPro" id="IPR001506">
    <property type="entry name" value="Peptidase_M12A"/>
</dbReference>
<evidence type="ECO:0000256" key="2">
    <source>
        <dbReference type="ARBA" id="ARBA00022723"/>
    </source>
</evidence>
<dbReference type="GO" id="GO:0008270">
    <property type="term" value="F:zinc ion binding"/>
    <property type="evidence" value="ECO:0007669"/>
    <property type="project" value="UniProtKB-UniRule"/>
</dbReference>
<feature type="disulfide bond" evidence="6">
    <location>
        <begin position="148"/>
        <end position="170"/>
    </location>
</feature>
<feature type="binding site" evidence="6">
    <location>
        <position position="182"/>
    </location>
    <ligand>
        <name>Zn(2+)</name>
        <dbReference type="ChEBI" id="CHEBI:29105"/>
        <note>catalytic</note>
    </ligand>
</feature>
<keyword evidence="1 7" id="KW-0645">Protease</keyword>
<evidence type="ECO:0000256" key="5">
    <source>
        <dbReference type="ARBA" id="ARBA00023049"/>
    </source>
</evidence>
<dbReference type="PRINTS" id="PR00480">
    <property type="entry name" value="ASTACIN"/>
</dbReference>
<dbReference type="Gene3D" id="3.40.390.10">
    <property type="entry name" value="Collagenase (Catalytic Domain)"/>
    <property type="match status" value="1"/>
</dbReference>
<dbReference type="GO" id="GO:0006508">
    <property type="term" value="P:proteolysis"/>
    <property type="evidence" value="ECO:0007669"/>
    <property type="project" value="UniProtKB-KW"/>
</dbReference>
<accession>A0AAD3CJV9</accession>
<proteinExistence type="predicted"/>
<dbReference type="InterPro" id="IPR006026">
    <property type="entry name" value="Peptidase_Metallo"/>
</dbReference>
<evidence type="ECO:0000256" key="3">
    <source>
        <dbReference type="ARBA" id="ARBA00022801"/>
    </source>
</evidence>
<dbReference type="Pfam" id="PF01400">
    <property type="entry name" value="Astacin"/>
    <property type="match status" value="1"/>
</dbReference>
<keyword evidence="4 6" id="KW-0862">Zinc</keyword>
<keyword evidence="3 7" id="KW-0378">Hydrolase</keyword>
<evidence type="ECO:0000256" key="7">
    <source>
        <dbReference type="RuleBase" id="RU361183"/>
    </source>
</evidence>
<dbReference type="SUPFAM" id="SSF55486">
    <property type="entry name" value="Metalloproteases ('zincins'), catalytic domain"/>
    <property type="match status" value="1"/>
</dbReference>
<dbReference type="PROSITE" id="PS51864">
    <property type="entry name" value="ASTACIN"/>
    <property type="match status" value="1"/>
</dbReference>
<keyword evidence="10" id="KW-1185">Reference proteome</keyword>
<feature type="binding site" evidence="6">
    <location>
        <position position="178"/>
    </location>
    <ligand>
        <name>Zn(2+)</name>
        <dbReference type="ChEBI" id="CHEBI:29105"/>
        <note>catalytic</note>
    </ligand>
</feature>
<reference evidence="9 10" key="1">
    <citation type="journal article" date="2021" name="Sci. Rep.">
        <title>The genome of the diatom Chaetoceros tenuissimus carries an ancient integrated fragment of an extant virus.</title>
        <authorList>
            <person name="Hongo Y."/>
            <person name="Kimura K."/>
            <person name="Takaki Y."/>
            <person name="Yoshida Y."/>
            <person name="Baba S."/>
            <person name="Kobayashi G."/>
            <person name="Nagasaki K."/>
            <person name="Hano T."/>
            <person name="Tomaru Y."/>
        </authorList>
    </citation>
    <scope>NUCLEOTIDE SEQUENCE [LARGE SCALE GENOMIC DNA]</scope>
    <source>
        <strain evidence="9 10">NIES-3715</strain>
    </source>
</reference>
<keyword evidence="6" id="KW-1015">Disulfide bond</keyword>
<protein>
    <recommendedName>
        <fullName evidence="7">Metalloendopeptidase</fullName>
        <ecNumber evidence="7">3.4.24.-</ecNumber>
    </recommendedName>
</protein>
<keyword evidence="2 6" id="KW-0479">Metal-binding</keyword>
<comment type="caution">
    <text evidence="9">The sequence shown here is derived from an EMBL/GenBank/DDBJ whole genome shotgun (WGS) entry which is preliminary data.</text>
</comment>
<dbReference type="Proteomes" id="UP001054902">
    <property type="component" value="Unassembled WGS sequence"/>
</dbReference>
<dbReference type="SMART" id="SM00235">
    <property type="entry name" value="ZnMc"/>
    <property type="match status" value="1"/>
</dbReference>